<dbReference type="PANTHER" id="PTHR43867:SF5">
    <property type="entry name" value="GLUCANS BIOSYNTHESIS GLUCOSYLTRANSFERASE H"/>
    <property type="match status" value="1"/>
</dbReference>
<evidence type="ECO:0000256" key="5">
    <source>
        <dbReference type="ARBA" id="ARBA00022475"/>
    </source>
</evidence>
<dbReference type="AlphaFoldDB" id="A0A7Y6NND1"/>
<evidence type="ECO:0000256" key="2">
    <source>
        <dbReference type="ARBA" id="ARBA00005001"/>
    </source>
</evidence>
<protein>
    <recommendedName>
        <fullName evidence="4">Glucans biosynthesis glucosyltransferase H</fullName>
    </recommendedName>
</protein>
<feature type="region of interest" description="Disordered" evidence="12">
    <location>
        <begin position="739"/>
        <end position="784"/>
    </location>
</feature>
<keyword evidence="11 13" id="KW-0472">Membrane</keyword>
<keyword evidence="6" id="KW-0997">Cell inner membrane</keyword>
<evidence type="ECO:0000256" key="12">
    <source>
        <dbReference type="SAM" id="MobiDB-lite"/>
    </source>
</evidence>
<dbReference type="NCBIfam" id="NF003962">
    <property type="entry name" value="PRK05454.2-5"/>
    <property type="match status" value="1"/>
</dbReference>
<keyword evidence="10 13" id="KW-1133">Transmembrane helix</keyword>
<dbReference type="InterPro" id="IPR001173">
    <property type="entry name" value="Glyco_trans_2-like"/>
</dbReference>
<feature type="region of interest" description="Disordered" evidence="12">
    <location>
        <begin position="1"/>
        <end position="56"/>
    </location>
</feature>
<dbReference type="Proteomes" id="UP000529637">
    <property type="component" value="Unassembled WGS sequence"/>
</dbReference>
<gene>
    <name evidence="15" type="primary">mdoH</name>
    <name evidence="15" type="ORF">HQN59_10870</name>
</gene>
<dbReference type="SUPFAM" id="SSF53448">
    <property type="entry name" value="Nucleotide-diphospho-sugar transferases"/>
    <property type="match status" value="1"/>
</dbReference>
<evidence type="ECO:0000256" key="3">
    <source>
        <dbReference type="ARBA" id="ARBA00009337"/>
    </source>
</evidence>
<feature type="transmembrane region" description="Helical" evidence="13">
    <location>
        <begin position="121"/>
        <end position="146"/>
    </location>
</feature>
<evidence type="ECO:0000256" key="6">
    <source>
        <dbReference type="ARBA" id="ARBA00022519"/>
    </source>
</evidence>
<name>A0A7Y6NND1_9BURK</name>
<evidence type="ECO:0000256" key="8">
    <source>
        <dbReference type="ARBA" id="ARBA00022679"/>
    </source>
</evidence>
<evidence type="ECO:0000256" key="10">
    <source>
        <dbReference type="ARBA" id="ARBA00022989"/>
    </source>
</evidence>
<evidence type="ECO:0000256" key="4">
    <source>
        <dbReference type="ARBA" id="ARBA00020585"/>
    </source>
</evidence>
<evidence type="ECO:0000313" key="16">
    <source>
        <dbReference type="Proteomes" id="UP000529637"/>
    </source>
</evidence>
<dbReference type="RefSeq" id="WP_176069036.1">
    <property type="nucleotide sequence ID" value="NZ_JABWMJ010000004.1"/>
</dbReference>
<keyword evidence="5" id="KW-1003">Cell membrane</keyword>
<evidence type="ECO:0000256" key="11">
    <source>
        <dbReference type="ARBA" id="ARBA00023136"/>
    </source>
</evidence>
<dbReference type="InterPro" id="IPR050321">
    <property type="entry name" value="Glycosyltr_2/OpgH_subfam"/>
</dbReference>
<accession>A0A7Y6NND1</accession>
<feature type="transmembrane region" description="Helical" evidence="13">
    <location>
        <begin position="87"/>
        <end position="105"/>
    </location>
</feature>
<dbReference type="Pfam" id="PF13632">
    <property type="entry name" value="Glyco_trans_2_3"/>
    <property type="match status" value="1"/>
</dbReference>
<comment type="similarity">
    <text evidence="3">Belongs to the glycosyltransferase 2 family. OpgH subfamily.</text>
</comment>
<organism evidence="15 16">
    <name type="scientific">Piscinibacter koreensis</name>
    <dbReference type="NCBI Taxonomy" id="2742824"/>
    <lineage>
        <taxon>Bacteria</taxon>
        <taxon>Pseudomonadati</taxon>
        <taxon>Pseudomonadota</taxon>
        <taxon>Betaproteobacteria</taxon>
        <taxon>Burkholderiales</taxon>
        <taxon>Sphaerotilaceae</taxon>
        <taxon>Piscinibacter</taxon>
    </lineage>
</organism>
<dbReference type="Gene3D" id="3.90.550.10">
    <property type="entry name" value="Spore Coat Polysaccharide Biosynthesis Protein SpsA, Chain A"/>
    <property type="match status" value="1"/>
</dbReference>
<evidence type="ECO:0000256" key="1">
    <source>
        <dbReference type="ARBA" id="ARBA00004429"/>
    </source>
</evidence>
<evidence type="ECO:0000256" key="9">
    <source>
        <dbReference type="ARBA" id="ARBA00022692"/>
    </source>
</evidence>
<comment type="pathway">
    <text evidence="2">Glycan metabolism; osmoregulated periplasmic glucan (OPG) biosynthesis.</text>
</comment>
<feature type="compositionally biased region" description="Low complexity" evidence="12">
    <location>
        <begin position="758"/>
        <end position="772"/>
    </location>
</feature>
<evidence type="ECO:0000256" key="7">
    <source>
        <dbReference type="ARBA" id="ARBA00022676"/>
    </source>
</evidence>
<feature type="transmembrane region" description="Helical" evidence="13">
    <location>
        <begin position="493"/>
        <end position="518"/>
    </location>
</feature>
<reference evidence="15 16" key="1">
    <citation type="submission" date="2020-06" db="EMBL/GenBank/DDBJ databases">
        <title>Schlegella sp. ID0723 isolated from air conditioner.</title>
        <authorList>
            <person name="Kim D.Y."/>
            <person name="Kim D.-U."/>
        </authorList>
    </citation>
    <scope>NUCLEOTIDE SEQUENCE [LARGE SCALE GENOMIC DNA]</scope>
    <source>
        <strain evidence="15 16">ID0723</strain>
    </source>
</reference>
<evidence type="ECO:0000256" key="13">
    <source>
        <dbReference type="SAM" id="Phobius"/>
    </source>
</evidence>
<dbReference type="EMBL" id="JABWMJ010000004">
    <property type="protein sequence ID" value="NUZ06262.1"/>
    <property type="molecule type" value="Genomic_DNA"/>
</dbReference>
<evidence type="ECO:0000259" key="14">
    <source>
        <dbReference type="Pfam" id="PF13632"/>
    </source>
</evidence>
<dbReference type="GO" id="GO:0016758">
    <property type="term" value="F:hexosyltransferase activity"/>
    <property type="evidence" value="ECO:0007669"/>
    <property type="project" value="TreeGrafter"/>
</dbReference>
<evidence type="ECO:0000313" key="15">
    <source>
        <dbReference type="EMBL" id="NUZ06262.1"/>
    </source>
</evidence>
<keyword evidence="8 15" id="KW-0808">Transferase</keyword>
<dbReference type="NCBIfam" id="NF003958">
    <property type="entry name" value="PRK05454.2-1"/>
    <property type="match status" value="1"/>
</dbReference>
<feature type="transmembrane region" description="Helical" evidence="13">
    <location>
        <begin position="445"/>
        <end position="465"/>
    </location>
</feature>
<dbReference type="PANTHER" id="PTHR43867">
    <property type="entry name" value="CELLULOSE SYNTHASE CATALYTIC SUBUNIT A [UDP-FORMING]"/>
    <property type="match status" value="1"/>
</dbReference>
<feature type="compositionally biased region" description="Low complexity" evidence="12">
    <location>
        <begin position="18"/>
        <end position="31"/>
    </location>
</feature>
<keyword evidence="7" id="KW-0328">Glycosyltransferase</keyword>
<comment type="caution">
    <text evidence="15">The sequence shown here is derived from an EMBL/GenBank/DDBJ whole genome shotgun (WGS) entry which is preliminary data.</text>
</comment>
<keyword evidence="9 13" id="KW-0812">Transmembrane</keyword>
<feature type="transmembrane region" description="Helical" evidence="13">
    <location>
        <begin position="610"/>
        <end position="630"/>
    </location>
</feature>
<dbReference type="InterPro" id="IPR029044">
    <property type="entry name" value="Nucleotide-diphossugar_trans"/>
</dbReference>
<keyword evidence="16" id="KW-1185">Reference proteome</keyword>
<feature type="transmembrane region" description="Helical" evidence="13">
    <location>
        <begin position="525"/>
        <end position="544"/>
    </location>
</feature>
<feature type="domain" description="Glycosyltransferase 2-like" evidence="14">
    <location>
        <begin position="269"/>
        <end position="491"/>
    </location>
</feature>
<comment type="subcellular location">
    <subcellularLocation>
        <location evidence="1">Cell inner membrane</location>
        <topology evidence="1">Multi-pass membrane protein</topology>
    </subcellularLocation>
</comment>
<sequence>MRTTQPEADPAPHASREAGAGAPFDGATPAPTGGGGVVGSLPHPPLARRSMTPRPWALTRVGRRRHDYPPIGPAPAPRDAPRLWRRALLMLLVLAGAALGTHAMLDVLPERGATGAEKALLVLYGVLFAWISAGFWTAVMGAGVLLRRQPWRRKGTSPAGHREPVRTAIVMPICNEDVPTVFGGLQATIESLAAAGSTDGYDFFVLSDTNEADVRVAEQAAWSALAAHVATLGVPTLQVHYRWRTRRTKRKAGNVADFCRRWGGAYRYLIVLDADSVMSGACITALVDAMEDDPSSGLIQTPPRPWGHTTLHARIQQFSARVYGPLFTAGMHFWQLGESHYWGHNAILRMKPFVEHCALAPLPGRGALGGEIISHDFVEAALMRRAGYRVWVAHDLAGSYEQVPPNLLAELQRDRRWCQGNLQNSRLTFEPGLHAVHRATFVTGVLAYVSAPLWLAFLLISTLLFTREVARVPTYFVEPYQLFPLWPTANLKLMLTLFGLTAFLLLAPKLVSLLLIILRGRAVRYGGGVRLVLSALLEFLHSLLLAPVRMFFHSVFVVATLTGWRFEWKSPPRNATATGWGEAFRRHGVHALVAVAWVAAIVWTSGTFQWWLTPVIVGLIAAIPVSVWTSRTRPGEWLRRHRLLLTPEEADPPPVLQAAARYHAELDAKPQPTFVDAVHDAGVLARVLDALPDRPAAAGLKGRALAERVERATHEGVDALGDDDRLRLLSDAASMRRLLDVAPRSGPPALPARRPADDAAAASSDAEAAEPASIGAPALAQRSS</sequence>
<dbReference type="CDD" id="cd04191">
    <property type="entry name" value="Glucan_BSP_MdoH"/>
    <property type="match status" value="1"/>
</dbReference>
<proteinExistence type="inferred from homology"/>
<dbReference type="GO" id="GO:0005886">
    <property type="term" value="C:plasma membrane"/>
    <property type="evidence" value="ECO:0007669"/>
    <property type="project" value="UniProtKB-SubCell"/>
</dbReference>